<dbReference type="AlphaFoldDB" id="A0A9R1UUU2"/>
<gene>
    <name evidence="1" type="ORF">LSAT_V11C800401730</name>
</gene>
<dbReference type="Proteomes" id="UP000235145">
    <property type="component" value="Unassembled WGS sequence"/>
</dbReference>
<name>A0A9R1UUU2_LACSA</name>
<keyword evidence="2" id="KW-1185">Reference proteome</keyword>
<organism evidence="1 2">
    <name type="scientific">Lactuca sativa</name>
    <name type="common">Garden lettuce</name>
    <dbReference type="NCBI Taxonomy" id="4236"/>
    <lineage>
        <taxon>Eukaryota</taxon>
        <taxon>Viridiplantae</taxon>
        <taxon>Streptophyta</taxon>
        <taxon>Embryophyta</taxon>
        <taxon>Tracheophyta</taxon>
        <taxon>Spermatophyta</taxon>
        <taxon>Magnoliopsida</taxon>
        <taxon>eudicotyledons</taxon>
        <taxon>Gunneridae</taxon>
        <taxon>Pentapetalae</taxon>
        <taxon>asterids</taxon>
        <taxon>campanulids</taxon>
        <taxon>Asterales</taxon>
        <taxon>Asteraceae</taxon>
        <taxon>Cichorioideae</taxon>
        <taxon>Cichorieae</taxon>
        <taxon>Lactucinae</taxon>
        <taxon>Lactuca</taxon>
    </lineage>
</organism>
<evidence type="ECO:0000313" key="2">
    <source>
        <dbReference type="Proteomes" id="UP000235145"/>
    </source>
</evidence>
<proteinExistence type="predicted"/>
<protein>
    <submittedName>
        <fullName evidence="1">Uncharacterized protein</fullName>
    </submittedName>
</protein>
<evidence type="ECO:0000313" key="1">
    <source>
        <dbReference type="EMBL" id="KAJ0194270.1"/>
    </source>
</evidence>
<reference evidence="1 2" key="1">
    <citation type="journal article" date="2017" name="Nat. Commun.">
        <title>Genome assembly with in vitro proximity ligation data and whole-genome triplication in lettuce.</title>
        <authorList>
            <person name="Reyes-Chin-Wo S."/>
            <person name="Wang Z."/>
            <person name="Yang X."/>
            <person name="Kozik A."/>
            <person name="Arikit S."/>
            <person name="Song C."/>
            <person name="Xia L."/>
            <person name="Froenicke L."/>
            <person name="Lavelle D.O."/>
            <person name="Truco M.J."/>
            <person name="Xia R."/>
            <person name="Zhu S."/>
            <person name="Xu C."/>
            <person name="Xu H."/>
            <person name="Xu X."/>
            <person name="Cox K."/>
            <person name="Korf I."/>
            <person name="Meyers B.C."/>
            <person name="Michelmore R.W."/>
        </authorList>
    </citation>
    <scope>NUCLEOTIDE SEQUENCE [LARGE SCALE GENOMIC DNA]</scope>
    <source>
        <strain evidence="2">cv. Salinas</strain>
        <tissue evidence="1">Seedlings</tissue>
    </source>
</reference>
<accession>A0A9R1UUU2</accession>
<dbReference type="EMBL" id="NBSK02000008">
    <property type="protein sequence ID" value="KAJ0194270.1"/>
    <property type="molecule type" value="Genomic_DNA"/>
</dbReference>
<sequence length="81" mass="9525">MNRIKLENVTPSKVSHSELKAKLESSRFKPEILRKRLFNDYTKIIYFVDELDLLGAYEYVYFLEEALIITGESLPNGICYF</sequence>
<comment type="caution">
    <text evidence="1">The sequence shown here is derived from an EMBL/GenBank/DDBJ whole genome shotgun (WGS) entry which is preliminary data.</text>
</comment>